<keyword evidence="9 13" id="KW-0675">Receptor</keyword>
<evidence type="ECO:0000256" key="7">
    <source>
        <dbReference type="ARBA" id="ARBA00023040"/>
    </source>
</evidence>
<dbReference type="PANTHER" id="PTHR11394:SF149">
    <property type="entry name" value="TASTE RECEPTOR TYPE 2 MEMBER 1"/>
    <property type="match status" value="1"/>
</dbReference>
<evidence type="ECO:0000256" key="13">
    <source>
        <dbReference type="RuleBase" id="RU004424"/>
    </source>
</evidence>
<keyword evidence="10" id="KW-0325">Glycoprotein</keyword>
<sequence length="311" mass="35746">MTPPVLFIQFIFGIAQFLAGIMANGIIIIVSGLEYIKRKRVTAYNLLLTSLGIFRIFLQALIFVSHLMFFLTVELYMDREVFIFYLFINEVNLWLATYLCVFYCVKIANIVHPFFLWLKMRISRLVPWWILVSLLISSAISMCQSLLYWPRDNKELRRFLAGNITTQALFQYIFPTPILVVGLAMPLCMFNVASFLLIYSLCRHTRQMRSMATGSRDPSSEAHIRAMKSIFSFLVLYTSYYVGVLVAFSTFPIERDFLLFLVFSLAALYPSGHSIILILGNSKLKHYTRKFLLSAKCCLGRGSALDSTQSQ</sequence>
<accession>A0A4X2LRC0</accession>
<dbReference type="OMA" id="KQRKMIP"/>
<evidence type="ECO:0000256" key="10">
    <source>
        <dbReference type="ARBA" id="ARBA00023180"/>
    </source>
</evidence>
<keyword evidence="11 13" id="KW-0807">Transducer</keyword>
<reference evidence="16" key="1">
    <citation type="submission" date="2018-12" db="EMBL/GenBank/DDBJ databases">
        <authorList>
            <person name="Yazar S."/>
        </authorList>
    </citation>
    <scope>NUCLEOTIDE SEQUENCE [LARGE SCALE GENOMIC DNA]</scope>
</reference>
<feature type="transmembrane region" description="Helical" evidence="14">
    <location>
        <begin position="45"/>
        <end position="70"/>
    </location>
</feature>
<comment type="similarity">
    <text evidence="2 12">Belongs to the G-protein coupled receptor T2R family.</text>
</comment>
<dbReference type="GO" id="GO:0004930">
    <property type="term" value="F:G protein-coupled receptor activity"/>
    <property type="evidence" value="ECO:0007669"/>
    <property type="project" value="UniProtKB-KW"/>
</dbReference>
<evidence type="ECO:0000256" key="14">
    <source>
        <dbReference type="SAM" id="Phobius"/>
    </source>
</evidence>
<keyword evidence="8 13" id="KW-0472">Membrane</keyword>
<evidence type="ECO:0000256" key="12">
    <source>
        <dbReference type="RuleBase" id="RU004423"/>
    </source>
</evidence>
<keyword evidence="3 13" id="KW-0919">Taste</keyword>
<evidence type="ECO:0000256" key="8">
    <source>
        <dbReference type="ARBA" id="ARBA00023136"/>
    </source>
</evidence>
<dbReference type="FunFam" id="1.20.1070.10:FF:000055">
    <property type="entry name" value="Taste receptor type 2"/>
    <property type="match status" value="1"/>
</dbReference>
<evidence type="ECO:0000313" key="15">
    <source>
        <dbReference type="Ensembl" id="ENSVURP00010027894.1"/>
    </source>
</evidence>
<dbReference type="InterPro" id="IPR007960">
    <property type="entry name" value="TAS2R"/>
</dbReference>
<evidence type="ECO:0000256" key="3">
    <source>
        <dbReference type="ARBA" id="ARBA00022480"/>
    </source>
</evidence>
<comment type="subcellular location">
    <subcellularLocation>
        <location evidence="1 13">Membrane</location>
        <topology evidence="1 13">Multi-pass membrane protein</topology>
    </subcellularLocation>
</comment>
<evidence type="ECO:0000256" key="11">
    <source>
        <dbReference type="ARBA" id="ARBA00023224"/>
    </source>
</evidence>
<protein>
    <recommendedName>
        <fullName evidence="13">Taste receptor type 2</fullName>
    </recommendedName>
</protein>
<dbReference type="Gene3D" id="1.20.1070.10">
    <property type="entry name" value="Rhodopsin 7-helix transmembrane proteins"/>
    <property type="match status" value="1"/>
</dbReference>
<evidence type="ECO:0000256" key="1">
    <source>
        <dbReference type="ARBA" id="ARBA00004141"/>
    </source>
</evidence>
<keyword evidence="5 13" id="KW-0812">Transmembrane</keyword>
<reference evidence="15" key="2">
    <citation type="submission" date="2025-08" db="UniProtKB">
        <authorList>
            <consortium name="Ensembl"/>
        </authorList>
    </citation>
    <scope>IDENTIFICATION</scope>
</reference>
<feature type="transmembrane region" description="Helical" evidence="14">
    <location>
        <begin position="82"/>
        <end position="105"/>
    </location>
</feature>
<feature type="transmembrane region" description="Helical" evidence="14">
    <location>
        <begin position="6"/>
        <end position="33"/>
    </location>
</feature>
<dbReference type="GO" id="GO:0033038">
    <property type="term" value="F:bitter taste receptor activity"/>
    <property type="evidence" value="ECO:0007669"/>
    <property type="project" value="InterPro"/>
</dbReference>
<evidence type="ECO:0000256" key="6">
    <source>
        <dbReference type="ARBA" id="ARBA00022989"/>
    </source>
</evidence>
<dbReference type="AlphaFoldDB" id="A0A4X2LRC0"/>
<evidence type="ECO:0000256" key="2">
    <source>
        <dbReference type="ARBA" id="ARBA00007376"/>
    </source>
</evidence>
<dbReference type="GeneTree" id="ENSGT01150000286961"/>
<evidence type="ECO:0000256" key="5">
    <source>
        <dbReference type="ARBA" id="ARBA00022692"/>
    </source>
</evidence>
<feature type="transmembrane region" description="Helical" evidence="14">
    <location>
        <begin position="257"/>
        <end position="280"/>
    </location>
</feature>
<proteinExistence type="inferred from homology"/>
<dbReference type="GO" id="GO:0016020">
    <property type="term" value="C:membrane"/>
    <property type="evidence" value="ECO:0007669"/>
    <property type="project" value="UniProtKB-SubCell"/>
</dbReference>
<dbReference type="SUPFAM" id="SSF81321">
    <property type="entry name" value="Family A G protein-coupled receptor-like"/>
    <property type="match status" value="1"/>
</dbReference>
<dbReference type="Proteomes" id="UP000314987">
    <property type="component" value="Unassembled WGS sequence"/>
</dbReference>
<feature type="transmembrane region" description="Helical" evidence="14">
    <location>
        <begin position="169"/>
        <end position="202"/>
    </location>
</feature>
<feature type="transmembrane region" description="Helical" evidence="14">
    <location>
        <begin position="230"/>
        <end position="251"/>
    </location>
</feature>
<keyword evidence="4 13" id="KW-0716">Sensory transduction</keyword>
<feature type="transmembrane region" description="Helical" evidence="14">
    <location>
        <begin position="126"/>
        <end position="149"/>
    </location>
</feature>
<keyword evidence="7 13" id="KW-0297">G-protein coupled receptor</keyword>
<reference evidence="15" key="3">
    <citation type="submission" date="2025-09" db="UniProtKB">
        <authorList>
            <consortium name="Ensembl"/>
        </authorList>
    </citation>
    <scope>IDENTIFICATION</scope>
</reference>
<dbReference type="PANTHER" id="PTHR11394">
    <property type="entry name" value="TASTE RECEPTOR TYPE 2"/>
    <property type="match status" value="1"/>
</dbReference>
<dbReference type="Pfam" id="PF05296">
    <property type="entry name" value="TAS2R"/>
    <property type="match status" value="1"/>
</dbReference>
<evidence type="ECO:0000313" key="16">
    <source>
        <dbReference type="Proteomes" id="UP000314987"/>
    </source>
</evidence>
<evidence type="ECO:0000256" key="4">
    <source>
        <dbReference type="ARBA" id="ARBA00022606"/>
    </source>
</evidence>
<keyword evidence="16" id="KW-1185">Reference proteome</keyword>
<evidence type="ECO:0000256" key="9">
    <source>
        <dbReference type="ARBA" id="ARBA00023170"/>
    </source>
</evidence>
<dbReference type="Ensembl" id="ENSVURT00010031783.1">
    <property type="protein sequence ID" value="ENSVURP00010027894.1"/>
    <property type="gene ID" value="ENSVURG00010021351.1"/>
</dbReference>
<name>A0A4X2LRC0_VOMUR</name>
<keyword evidence="6 14" id="KW-1133">Transmembrane helix</keyword>
<dbReference type="STRING" id="29139.ENSVURP00010027894"/>
<gene>
    <name evidence="15" type="primary">LOC114048139</name>
</gene>
<organism evidence="15 16">
    <name type="scientific">Vombatus ursinus</name>
    <name type="common">Common wombat</name>
    <dbReference type="NCBI Taxonomy" id="29139"/>
    <lineage>
        <taxon>Eukaryota</taxon>
        <taxon>Metazoa</taxon>
        <taxon>Chordata</taxon>
        <taxon>Craniata</taxon>
        <taxon>Vertebrata</taxon>
        <taxon>Euteleostomi</taxon>
        <taxon>Mammalia</taxon>
        <taxon>Metatheria</taxon>
        <taxon>Diprotodontia</taxon>
        <taxon>Vombatidae</taxon>
        <taxon>Vombatus</taxon>
    </lineage>
</organism>